<sequence>MEFLTIKKEDLEMILRWRKSEFVTRYMFTDIEGDMKQQERWYRNLQKDRNSMYWIVASKGKKLGLVSLNDIHWSHKHASWAFYIGEPKYSMIAGMIGPHLYNYAFYELGLLKLTGEVMEGNDAVRKMHQSHGCREVGCLKKHIYKYGTFHDVYIYEMLADEWEMKQERFKKLFPKVEQISPN</sequence>
<reference evidence="2" key="1">
    <citation type="journal article" date="2014" name="Genome Announc.">
        <title>Draft Genome Sequences of Three Alkaliphilic Bacillus Strains, Bacillus wakoensis JCM 9140T, Bacillus akibai JCM 9157T, and Bacillus hemicellulosilyticus JCM 9152T.</title>
        <authorList>
            <person name="Yuki M."/>
            <person name="Oshima K."/>
            <person name="Suda W."/>
            <person name="Oshida Y."/>
            <person name="Kitamura K."/>
            <person name="Iida T."/>
            <person name="Hattori M."/>
            <person name="Ohkuma M."/>
        </authorList>
    </citation>
    <scope>NUCLEOTIDE SEQUENCE [LARGE SCALE GENOMIC DNA]</scope>
    <source>
        <strain evidence="2">JCM 9152</strain>
    </source>
</reference>
<dbReference type="Pfam" id="PF13302">
    <property type="entry name" value="Acetyltransf_3"/>
    <property type="match status" value="1"/>
</dbReference>
<protein>
    <submittedName>
        <fullName evidence="2">Flagellin modification protein FlmH</fullName>
    </submittedName>
</protein>
<feature type="domain" description="N-acetyltransferase" evidence="1">
    <location>
        <begin position="1"/>
        <end position="160"/>
    </location>
</feature>
<comment type="caution">
    <text evidence="2">The sequence shown here is derived from an EMBL/GenBank/DDBJ whole genome shotgun (WGS) entry which is preliminary data.</text>
</comment>
<dbReference type="GO" id="GO:0016747">
    <property type="term" value="F:acyltransferase activity, transferring groups other than amino-acyl groups"/>
    <property type="evidence" value="ECO:0007669"/>
    <property type="project" value="InterPro"/>
</dbReference>
<gene>
    <name evidence="2" type="ORF">JCM9152_3666</name>
</gene>
<proteinExistence type="predicted"/>
<dbReference type="InterPro" id="IPR020036">
    <property type="entry name" value="PseH"/>
</dbReference>
<dbReference type="AlphaFoldDB" id="W4QJQ6"/>
<dbReference type="SUPFAM" id="SSF55729">
    <property type="entry name" value="Acyl-CoA N-acyltransferases (Nat)"/>
    <property type="match status" value="1"/>
</dbReference>
<dbReference type="STRING" id="1236971.JCM9152_3666"/>
<keyword evidence="2" id="KW-0969">Cilium</keyword>
<dbReference type="NCBIfam" id="TIGR03585">
    <property type="entry name" value="PseH"/>
    <property type="match status" value="1"/>
</dbReference>
<dbReference type="PANTHER" id="PTHR43415">
    <property type="entry name" value="SPERMIDINE N(1)-ACETYLTRANSFERASE"/>
    <property type="match status" value="1"/>
</dbReference>
<dbReference type="PANTHER" id="PTHR43415:SF3">
    <property type="entry name" value="GNAT-FAMILY ACETYLTRANSFERASE"/>
    <property type="match status" value="1"/>
</dbReference>
<evidence type="ECO:0000313" key="2">
    <source>
        <dbReference type="EMBL" id="GAE32147.1"/>
    </source>
</evidence>
<dbReference type="OrthoDB" id="9795206at2"/>
<keyword evidence="2" id="KW-0282">Flagellum</keyword>
<dbReference type="Gene3D" id="3.40.630.30">
    <property type="match status" value="1"/>
</dbReference>
<keyword evidence="3" id="KW-1185">Reference proteome</keyword>
<dbReference type="EMBL" id="BAUU01000029">
    <property type="protein sequence ID" value="GAE32147.1"/>
    <property type="molecule type" value="Genomic_DNA"/>
</dbReference>
<evidence type="ECO:0000313" key="3">
    <source>
        <dbReference type="Proteomes" id="UP000018895"/>
    </source>
</evidence>
<dbReference type="Proteomes" id="UP000018895">
    <property type="component" value="Unassembled WGS sequence"/>
</dbReference>
<name>W4QJQ6_9BACI</name>
<accession>W4QJQ6</accession>
<organism evidence="2 3">
    <name type="scientific">Halalkalibacter hemicellulosilyticusJCM 9152</name>
    <dbReference type="NCBI Taxonomy" id="1236971"/>
    <lineage>
        <taxon>Bacteria</taxon>
        <taxon>Bacillati</taxon>
        <taxon>Bacillota</taxon>
        <taxon>Bacilli</taxon>
        <taxon>Bacillales</taxon>
        <taxon>Bacillaceae</taxon>
        <taxon>Halalkalibacter</taxon>
    </lineage>
</organism>
<evidence type="ECO:0000259" key="1">
    <source>
        <dbReference type="PROSITE" id="PS51186"/>
    </source>
</evidence>
<keyword evidence="2" id="KW-0966">Cell projection</keyword>
<dbReference type="InterPro" id="IPR000182">
    <property type="entry name" value="GNAT_dom"/>
</dbReference>
<dbReference type="PROSITE" id="PS51186">
    <property type="entry name" value="GNAT"/>
    <property type="match status" value="1"/>
</dbReference>
<dbReference type="InterPro" id="IPR016181">
    <property type="entry name" value="Acyl_CoA_acyltransferase"/>
</dbReference>
<dbReference type="RefSeq" id="WP_035346451.1">
    <property type="nucleotide sequence ID" value="NZ_BAUU01000029.1"/>
</dbReference>